<protein>
    <submittedName>
        <fullName evidence="1">Uncharacterized protein</fullName>
    </submittedName>
</protein>
<accession>A0A8J6MYI2</accession>
<sequence length="59" mass="6534">MIEIESVWEAIPGDVANQPGRASPPGHSDLESYLDFLDEIEAFDGPKGKPIDYPTEFEL</sequence>
<reference evidence="1 2" key="1">
    <citation type="submission" date="2020-08" db="EMBL/GenBank/DDBJ databases">
        <title>Bridging the membrane lipid divide: bacteria of the FCB group superphylum have the potential to synthesize archaeal ether lipids.</title>
        <authorList>
            <person name="Villanueva L."/>
            <person name="Von Meijenfeldt F.A.B."/>
            <person name="Westbye A.B."/>
            <person name="Yadav S."/>
            <person name="Hopmans E.C."/>
            <person name="Dutilh B.E."/>
            <person name="Sinninghe Damste J.S."/>
        </authorList>
    </citation>
    <scope>NUCLEOTIDE SEQUENCE [LARGE SCALE GENOMIC DNA]</scope>
    <source>
        <strain evidence="1">NIOZ-UU27</strain>
    </source>
</reference>
<proteinExistence type="predicted"/>
<dbReference type="Proteomes" id="UP000650524">
    <property type="component" value="Unassembled WGS sequence"/>
</dbReference>
<comment type="caution">
    <text evidence="1">The sequence shown here is derived from an EMBL/GenBank/DDBJ whole genome shotgun (WGS) entry which is preliminary data.</text>
</comment>
<name>A0A8J6MYI2_9DELT</name>
<evidence type="ECO:0000313" key="1">
    <source>
        <dbReference type="EMBL" id="MBC8177025.1"/>
    </source>
</evidence>
<dbReference type="AlphaFoldDB" id="A0A8J6MYI2"/>
<organism evidence="1 2">
    <name type="scientific">Candidatus Desulfacyla euxinica</name>
    <dbReference type="NCBI Taxonomy" id="2841693"/>
    <lineage>
        <taxon>Bacteria</taxon>
        <taxon>Deltaproteobacteria</taxon>
        <taxon>Candidatus Desulfacyla</taxon>
    </lineage>
</organism>
<dbReference type="EMBL" id="JACNJD010000182">
    <property type="protein sequence ID" value="MBC8177025.1"/>
    <property type="molecule type" value="Genomic_DNA"/>
</dbReference>
<evidence type="ECO:0000313" key="2">
    <source>
        <dbReference type="Proteomes" id="UP000650524"/>
    </source>
</evidence>
<gene>
    <name evidence="1" type="ORF">H8E19_06425</name>
</gene>